<name>A0A9W7DQP2_9STRA</name>
<evidence type="ECO:0000313" key="2">
    <source>
        <dbReference type="EMBL" id="GMH51137.1"/>
    </source>
</evidence>
<evidence type="ECO:0000256" key="1">
    <source>
        <dbReference type="SAM" id="MobiDB-lite"/>
    </source>
</evidence>
<feature type="region of interest" description="Disordered" evidence="1">
    <location>
        <begin position="1"/>
        <end position="29"/>
    </location>
</feature>
<dbReference type="EMBL" id="BRXY01000001">
    <property type="protein sequence ID" value="GMH51137.1"/>
    <property type="molecule type" value="Genomic_DNA"/>
</dbReference>
<comment type="caution">
    <text evidence="2">The sequence shown here is derived from an EMBL/GenBank/DDBJ whole genome shotgun (WGS) entry which is preliminary data.</text>
</comment>
<reference evidence="3" key="1">
    <citation type="journal article" date="2023" name="Commun. Biol.">
        <title>Genome analysis of Parmales, the sister group of diatoms, reveals the evolutionary specialization of diatoms from phago-mixotrophs to photoautotrophs.</title>
        <authorList>
            <person name="Ban H."/>
            <person name="Sato S."/>
            <person name="Yoshikawa S."/>
            <person name="Yamada K."/>
            <person name="Nakamura Y."/>
            <person name="Ichinomiya M."/>
            <person name="Sato N."/>
            <person name="Blanc-Mathieu R."/>
            <person name="Endo H."/>
            <person name="Kuwata A."/>
            <person name="Ogata H."/>
        </authorList>
    </citation>
    <scope>NUCLEOTIDE SEQUENCE [LARGE SCALE GENOMIC DNA]</scope>
    <source>
        <strain evidence="3">NIES 3701</strain>
    </source>
</reference>
<dbReference type="Proteomes" id="UP001165085">
    <property type="component" value="Unassembled WGS sequence"/>
</dbReference>
<dbReference type="AlphaFoldDB" id="A0A9W7DQP2"/>
<proteinExistence type="predicted"/>
<protein>
    <submittedName>
        <fullName evidence="2">Uncharacterized protein</fullName>
    </submittedName>
</protein>
<sequence length="122" mass="13610">MPKKTTAKNKAVAKAASKARAKEKKANPSAWKRNFDAAVSAYKSMKALDRASLSEDEWDSKMAEYREAGGVLTFECEIAHPHSIKCCCWYMPEYASGHCGGCDCPQCYYDTHAPRKGDGMFW</sequence>
<dbReference type="OrthoDB" id="10313916at2759"/>
<accession>A0A9W7DQP2</accession>
<evidence type="ECO:0000313" key="3">
    <source>
        <dbReference type="Proteomes" id="UP001165085"/>
    </source>
</evidence>
<gene>
    <name evidence="2" type="ORF">TrST_g8598</name>
</gene>
<organism evidence="2 3">
    <name type="scientific">Triparma strigata</name>
    <dbReference type="NCBI Taxonomy" id="1606541"/>
    <lineage>
        <taxon>Eukaryota</taxon>
        <taxon>Sar</taxon>
        <taxon>Stramenopiles</taxon>
        <taxon>Ochrophyta</taxon>
        <taxon>Bolidophyceae</taxon>
        <taxon>Parmales</taxon>
        <taxon>Triparmaceae</taxon>
        <taxon>Triparma</taxon>
    </lineage>
</organism>
<keyword evidence="3" id="KW-1185">Reference proteome</keyword>